<organism evidence="1 2">
    <name type="scientific">Coptis chinensis</name>
    <dbReference type="NCBI Taxonomy" id="261450"/>
    <lineage>
        <taxon>Eukaryota</taxon>
        <taxon>Viridiplantae</taxon>
        <taxon>Streptophyta</taxon>
        <taxon>Embryophyta</taxon>
        <taxon>Tracheophyta</taxon>
        <taxon>Spermatophyta</taxon>
        <taxon>Magnoliopsida</taxon>
        <taxon>Ranunculales</taxon>
        <taxon>Ranunculaceae</taxon>
        <taxon>Coptidoideae</taxon>
        <taxon>Coptis</taxon>
    </lineage>
</organism>
<reference evidence="1 2" key="1">
    <citation type="submission" date="2020-10" db="EMBL/GenBank/DDBJ databases">
        <title>The Coptis chinensis genome and diversification of protoberbering-type alkaloids.</title>
        <authorList>
            <person name="Wang B."/>
            <person name="Shu S."/>
            <person name="Song C."/>
            <person name="Liu Y."/>
        </authorList>
    </citation>
    <scope>NUCLEOTIDE SEQUENCE [LARGE SCALE GENOMIC DNA]</scope>
    <source>
        <strain evidence="1">HL-2020</strain>
        <tissue evidence="1">Leaf</tissue>
    </source>
</reference>
<keyword evidence="2" id="KW-1185">Reference proteome</keyword>
<protein>
    <submittedName>
        <fullName evidence="1">Uncharacterized protein</fullName>
    </submittedName>
</protein>
<sequence>MDAGGMEGEIPVQLLCFVDILSPNETELERLIGMTTRSFSEISQAVLKCHEMNSWQLKDICTATELLVFVDFDHLHRQTIGSTKVTTVNGNSRHQNPKASFRVVQPEVVPRELMAHGKNWQLICTDNEGDTMLVGDDPW</sequence>
<evidence type="ECO:0000313" key="2">
    <source>
        <dbReference type="Proteomes" id="UP000631114"/>
    </source>
</evidence>
<proteinExistence type="predicted"/>
<name>A0A835LZ83_9MAGN</name>
<accession>A0A835LZ83</accession>
<dbReference type="OrthoDB" id="415590at2759"/>
<dbReference type="AlphaFoldDB" id="A0A835LZ83"/>
<dbReference type="Proteomes" id="UP000631114">
    <property type="component" value="Unassembled WGS sequence"/>
</dbReference>
<gene>
    <name evidence="1" type="ORF">IFM89_010006</name>
</gene>
<dbReference type="SUPFAM" id="SSF53613">
    <property type="entry name" value="Ribokinase-like"/>
    <property type="match status" value="1"/>
</dbReference>
<dbReference type="InterPro" id="IPR029056">
    <property type="entry name" value="Ribokinase-like"/>
</dbReference>
<evidence type="ECO:0000313" key="1">
    <source>
        <dbReference type="EMBL" id="KAF9608574.1"/>
    </source>
</evidence>
<dbReference type="Gene3D" id="3.10.20.90">
    <property type="entry name" value="Phosphatidylinositol 3-kinase Catalytic Subunit, Chain A, domain 1"/>
    <property type="match status" value="1"/>
</dbReference>
<comment type="caution">
    <text evidence="1">The sequence shown here is derived from an EMBL/GenBank/DDBJ whole genome shotgun (WGS) entry which is preliminary data.</text>
</comment>
<dbReference type="EMBL" id="JADFTS010000004">
    <property type="protein sequence ID" value="KAF9608574.1"/>
    <property type="molecule type" value="Genomic_DNA"/>
</dbReference>